<dbReference type="EMBL" id="LZYO01000129">
    <property type="protein sequence ID" value="ODH29903.1"/>
    <property type="molecule type" value="Genomic_DNA"/>
</dbReference>
<dbReference type="AlphaFoldDB" id="A0A1D2JFD5"/>
<organism evidence="1 2">
    <name type="scientific">Paracoccidioides brasiliensis</name>
    <dbReference type="NCBI Taxonomy" id="121759"/>
    <lineage>
        <taxon>Eukaryota</taxon>
        <taxon>Fungi</taxon>
        <taxon>Dikarya</taxon>
        <taxon>Ascomycota</taxon>
        <taxon>Pezizomycotina</taxon>
        <taxon>Eurotiomycetes</taxon>
        <taxon>Eurotiomycetidae</taxon>
        <taxon>Onygenales</taxon>
        <taxon>Ajellomycetaceae</taxon>
        <taxon>Paracoccidioides</taxon>
    </lineage>
</organism>
<dbReference type="VEuPathDB" id="FungiDB:PABG_01303"/>
<accession>A0A1D2JFD5</accession>
<comment type="caution">
    <text evidence="1">The sequence shown here is derived from an EMBL/GenBank/DDBJ whole genome shotgun (WGS) entry which is preliminary data.</text>
</comment>
<protein>
    <submittedName>
        <fullName evidence="1">Uncharacterized protein</fullName>
    </submittedName>
</protein>
<gene>
    <name evidence="1" type="ORF">ACO22_03668</name>
</gene>
<sequence length="68" mass="7833">MERVHASAWEQFIKKLAGTCSCRTPLLKNYDRIDILARKTSHLRGRITITMISPEPEPVTLKAAWLRI</sequence>
<evidence type="ECO:0000313" key="1">
    <source>
        <dbReference type="EMBL" id="ODH29903.1"/>
    </source>
</evidence>
<dbReference type="Proteomes" id="UP000242814">
    <property type="component" value="Unassembled WGS sequence"/>
</dbReference>
<dbReference type="VEuPathDB" id="FungiDB:PADG_03888"/>
<reference evidence="1 2" key="1">
    <citation type="submission" date="2016-06" db="EMBL/GenBank/DDBJ databases">
        <authorList>
            <person name="Kjaerup R.B."/>
            <person name="Dalgaard T.S."/>
            <person name="Juul-Madsen H.R."/>
        </authorList>
    </citation>
    <scope>NUCLEOTIDE SEQUENCE [LARGE SCALE GENOMIC DNA]</scope>
    <source>
        <strain evidence="1 2">Pb300</strain>
    </source>
</reference>
<name>A0A1D2JFD5_PARBR</name>
<evidence type="ECO:0000313" key="2">
    <source>
        <dbReference type="Proteomes" id="UP000242814"/>
    </source>
</evidence>
<proteinExistence type="predicted"/>